<keyword evidence="1" id="KW-0732">Signal</keyword>
<feature type="signal peptide" evidence="1">
    <location>
        <begin position="1"/>
        <end position="25"/>
    </location>
</feature>
<name>A0A6A5XKG0_9PLEO</name>
<accession>A0A6A5XKG0</accession>
<reference evidence="2" key="1">
    <citation type="journal article" date="2020" name="Stud. Mycol.">
        <title>101 Dothideomycetes genomes: a test case for predicting lifestyles and emergence of pathogens.</title>
        <authorList>
            <person name="Haridas S."/>
            <person name="Albert R."/>
            <person name="Binder M."/>
            <person name="Bloem J."/>
            <person name="Labutti K."/>
            <person name="Salamov A."/>
            <person name="Andreopoulos B."/>
            <person name="Baker S."/>
            <person name="Barry K."/>
            <person name="Bills G."/>
            <person name="Bluhm B."/>
            <person name="Cannon C."/>
            <person name="Castanera R."/>
            <person name="Culley D."/>
            <person name="Daum C."/>
            <person name="Ezra D."/>
            <person name="Gonzalez J."/>
            <person name="Henrissat B."/>
            <person name="Kuo A."/>
            <person name="Liang C."/>
            <person name="Lipzen A."/>
            <person name="Lutzoni F."/>
            <person name="Magnuson J."/>
            <person name="Mondo S."/>
            <person name="Nolan M."/>
            <person name="Ohm R."/>
            <person name="Pangilinan J."/>
            <person name="Park H.-J."/>
            <person name="Ramirez L."/>
            <person name="Alfaro M."/>
            <person name="Sun H."/>
            <person name="Tritt A."/>
            <person name="Yoshinaga Y."/>
            <person name="Zwiers L.-H."/>
            <person name="Turgeon B."/>
            <person name="Goodwin S."/>
            <person name="Spatafora J."/>
            <person name="Crous P."/>
            <person name="Grigoriev I."/>
        </authorList>
    </citation>
    <scope>NUCLEOTIDE SEQUENCE</scope>
    <source>
        <strain evidence="2">CBS 175.79</strain>
    </source>
</reference>
<dbReference type="AlphaFoldDB" id="A0A6A5XKG0"/>
<keyword evidence="3" id="KW-1185">Reference proteome</keyword>
<gene>
    <name evidence="2" type="ORF">BU24DRAFT_424749</name>
</gene>
<dbReference type="GeneID" id="54285978"/>
<dbReference type="RefSeq" id="XP_033382084.1">
    <property type="nucleotide sequence ID" value="XM_033528581.1"/>
</dbReference>
<evidence type="ECO:0000313" key="3">
    <source>
        <dbReference type="Proteomes" id="UP000799778"/>
    </source>
</evidence>
<organism evidence="2 3">
    <name type="scientific">Aaosphaeria arxii CBS 175.79</name>
    <dbReference type="NCBI Taxonomy" id="1450172"/>
    <lineage>
        <taxon>Eukaryota</taxon>
        <taxon>Fungi</taxon>
        <taxon>Dikarya</taxon>
        <taxon>Ascomycota</taxon>
        <taxon>Pezizomycotina</taxon>
        <taxon>Dothideomycetes</taxon>
        <taxon>Pleosporomycetidae</taxon>
        <taxon>Pleosporales</taxon>
        <taxon>Pleosporales incertae sedis</taxon>
        <taxon>Aaosphaeria</taxon>
    </lineage>
</organism>
<sequence>MCSIWKSLVAEALDMLCVVVVVCHGHWVSWEVSRDLRGISTVLIATREVVRGLLRAHLVAASFLSYSQSNHGGTEVVPRHYLHSNTTHD</sequence>
<dbReference type="Proteomes" id="UP000799778">
    <property type="component" value="Unassembled WGS sequence"/>
</dbReference>
<proteinExistence type="predicted"/>
<feature type="chain" id="PRO_5025328121" description="Secreted protein" evidence="1">
    <location>
        <begin position="26"/>
        <end position="89"/>
    </location>
</feature>
<evidence type="ECO:0008006" key="4">
    <source>
        <dbReference type="Google" id="ProtNLM"/>
    </source>
</evidence>
<dbReference type="EMBL" id="ML978071">
    <property type="protein sequence ID" value="KAF2013745.1"/>
    <property type="molecule type" value="Genomic_DNA"/>
</dbReference>
<evidence type="ECO:0000256" key="1">
    <source>
        <dbReference type="SAM" id="SignalP"/>
    </source>
</evidence>
<evidence type="ECO:0000313" key="2">
    <source>
        <dbReference type="EMBL" id="KAF2013745.1"/>
    </source>
</evidence>
<protein>
    <recommendedName>
        <fullName evidence="4">Secreted protein</fullName>
    </recommendedName>
</protein>